<evidence type="ECO:0008006" key="6">
    <source>
        <dbReference type="Google" id="ProtNLM"/>
    </source>
</evidence>
<evidence type="ECO:0000256" key="2">
    <source>
        <dbReference type="SAM" id="MobiDB-lite"/>
    </source>
</evidence>
<dbReference type="Proteomes" id="UP000064967">
    <property type="component" value="Chromosome"/>
</dbReference>
<evidence type="ECO:0000256" key="1">
    <source>
        <dbReference type="SAM" id="Coils"/>
    </source>
</evidence>
<feature type="compositionally biased region" description="Gly residues" evidence="2">
    <location>
        <begin position="43"/>
        <end position="62"/>
    </location>
</feature>
<feature type="signal peptide" evidence="3">
    <location>
        <begin position="1"/>
        <end position="29"/>
    </location>
</feature>
<keyword evidence="5" id="KW-1185">Reference proteome</keyword>
<dbReference type="AlphaFoldDB" id="A0A0K1Q2M2"/>
<feature type="coiled-coil region" evidence="1">
    <location>
        <begin position="508"/>
        <end position="535"/>
    </location>
</feature>
<accession>A0A0K1Q2M2</accession>
<sequence>MRHSLLRKLFIASATTALALAVASSPALAQKRGGGKAPAGATQKGGGKGGNKGGAQQGGAAHGGDQAIELDDAQPAQGGATHAADSGPPPVAGQMTEQAAQAKRLFDGEKWGDAALALYRVYKGETGDDEGNKQLAQYHLAISLYRLKFYQGAYGIFSEIADKPNHLKFNETLLWLAKLATDLPEPADIVERVGKYNDEQISKFNNQNQRELFWQLNYLLGRYKYRNRQYEDALRLFGKVDRQSKYYIKGQFFSGISNVQLRKSVPAVKSFQRVVGAIDEGGVEIEDEDRMRDLAFISMARTYYSASVRLDENNAPTIQSDKLSAAVKYWNKVDQGSEYWLDSLFEESWAYFMAGDYAHALGNIHTIDSPYFPNSYYPEGEILKAVIYFSNCQYDDAETIVAKFQAKYQPIYDDLNKVLNRFKGDEADEPFYKFLKDVRDGKADLPPRIKKVVENALSDRQLLRHLQYVQVLDDEQKRFTKAPASFRESALGNDTKDAMQLARDIAVRNAGQLARERYQRNLDELNEHLRDSAKIIIDVTAAKRGQLEQSIAGSQVSRSESERNIVKPDEEHVIWPFDGEYWRDELGFYRQTITSKCGR</sequence>
<dbReference type="RefSeq" id="WP_205633839.1">
    <property type="nucleotide sequence ID" value="NZ_CP012333.1"/>
</dbReference>
<dbReference type="EMBL" id="CP012333">
    <property type="protein sequence ID" value="AKU99977.1"/>
    <property type="molecule type" value="Genomic_DNA"/>
</dbReference>
<dbReference type="InterPro" id="IPR011990">
    <property type="entry name" value="TPR-like_helical_dom_sf"/>
</dbReference>
<dbReference type="STRING" id="1391654.AKJ09_06641"/>
<organism evidence="4 5">
    <name type="scientific">Labilithrix luteola</name>
    <dbReference type="NCBI Taxonomy" id="1391654"/>
    <lineage>
        <taxon>Bacteria</taxon>
        <taxon>Pseudomonadati</taxon>
        <taxon>Myxococcota</taxon>
        <taxon>Polyangia</taxon>
        <taxon>Polyangiales</taxon>
        <taxon>Labilitrichaceae</taxon>
        <taxon>Labilithrix</taxon>
    </lineage>
</organism>
<feature type="region of interest" description="Disordered" evidence="2">
    <location>
        <begin position="75"/>
        <end position="96"/>
    </location>
</feature>
<evidence type="ECO:0000313" key="4">
    <source>
        <dbReference type="EMBL" id="AKU99977.1"/>
    </source>
</evidence>
<dbReference type="Gene3D" id="1.25.40.10">
    <property type="entry name" value="Tetratricopeptide repeat domain"/>
    <property type="match status" value="1"/>
</dbReference>
<feature type="chain" id="PRO_5005466709" description="TPR domain protein, component of TonB system" evidence="3">
    <location>
        <begin position="30"/>
        <end position="599"/>
    </location>
</feature>
<evidence type="ECO:0000256" key="3">
    <source>
        <dbReference type="SAM" id="SignalP"/>
    </source>
</evidence>
<name>A0A0K1Q2M2_9BACT</name>
<evidence type="ECO:0000313" key="5">
    <source>
        <dbReference type="Proteomes" id="UP000064967"/>
    </source>
</evidence>
<reference evidence="4 5" key="1">
    <citation type="submission" date="2015-08" db="EMBL/GenBank/DDBJ databases">
        <authorList>
            <person name="Babu N.S."/>
            <person name="Beckwith C.J."/>
            <person name="Beseler K.G."/>
            <person name="Brison A."/>
            <person name="Carone J.V."/>
            <person name="Caskin T.P."/>
            <person name="Diamond M."/>
            <person name="Durham M.E."/>
            <person name="Foxe J.M."/>
            <person name="Go M."/>
            <person name="Henderson B.A."/>
            <person name="Jones I.B."/>
            <person name="McGettigan J.A."/>
            <person name="Micheletti S.J."/>
            <person name="Nasrallah M.E."/>
            <person name="Ortiz D."/>
            <person name="Piller C.R."/>
            <person name="Privatt S.R."/>
            <person name="Schneider S.L."/>
            <person name="Sharp S."/>
            <person name="Smith T.C."/>
            <person name="Stanton J.D."/>
            <person name="Ullery H.E."/>
            <person name="Wilson R.J."/>
            <person name="Serrano M.G."/>
            <person name="Buck G."/>
            <person name="Lee V."/>
            <person name="Wang Y."/>
            <person name="Carvalho R."/>
            <person name="Voegtly L."/>
            <person name="Shi R."/>
            <person name="Duckworth R."/>
            <person name="Johnson A."/>
            <person name="Loviza R."/>
            <person name="Walstead R."/>
            <person name="Shah Z."/>
            <person name="Kiflezghi M."/>
            <person name="Wade K."/>
            <person name="Ball S.L."/>
            <person name="Bradley K.W."/>
            <person name="Asai D.J."/>
            <person name="Bowman C.A."/>
            <person name="Russell D.A."/>
            <person name="Pope W.H."/>
            <person name="Jacobs-Sera D."/>
            <person name="Hendrix R.W."/>
            <person name="Hatfull G.F."/>
        </authorList>
    </citation>
    <scope>NUCLEOTIDE SEQUENCE [LARGE SCALE GENOMIC DNA]</scope>
    <source>
        <strain evidence="4 5">DSM 27648</strain>
    </source>
</reference>
<proteinExistence type="predicted"/>
<gene>
    <name evidence="4" type="ORF">AKJ09_06641</name>
</gene>
<protein>
    <recommendedName>
        <fullName evidence="6">TPR domain protein, component of TonB system</fullName>
    </recommendedName>
</protein>
<keyword evidence="3" id="KW-0732">Signal</keyword>
<keyword evidence="1" id="KW-0175">Coiled coil</keyword>
<dbReference type="KEGG" id="llu:AKJ09_06641"/>
<feature type="region of interest" description="Disordered" evidence="2">
    <location>
        <begin position="28"/>
        <end position="63"/>
    </location>
</feature>
<dbReference type="SUPFAM" id="SSF48452">
    <property type="entry name" value="TPR-like"/>
    <property type="match status" value="1"/>
</dbReference>